<feature type="domain" description="Nitroreductase" evidence="4">
    <location>
        <begin position="10"/>
        <end position="177"/>
    </location>
</feature>
<evidence type="ECO:0000313" key="5">
    <source>
        <dbReference type="EMBL" id="ASW42234.1"/>
    </source>
</evidence>
<evidence type="ECO:0000256" key="3">
    <source>
        <dbReference type="ARBA" id="ARBA00023002"/>
    </source>
</evidence>
<accession>A0A343J9M6</accession>
<evidence type="ECO:0000256" key="1">
    <source>
        <dbReference type="ARBA" id="ARBA00004496"/>
    </source>
</evidence>
<dbReference type="Gene3D" id="3.40.109.10">
    <property type="entry name" value="NADH Oxidase"/>
    <property type="match status" value="1"/>
</dbReference>
<proteinExistence type="predicted"/>
<dbReference type="CDD" id="cd02140">
    <property type="entry name" value="Frm2-like"/>
    <property type="match status" value="1"/>
</dbReference>
<dbReference type="OrthoDB" id="9810617at2"/>
<keyword evidence="3" id="KW-0560">Oxidoreductase</keyword>
<name>A0A343J9M6_9CLOT</name>
<dbReference type="KEGG" id="cia:BEN51_01620"/>
<dbReference type="GO" id="GO:0016491">
    <property type="term" value="F:oxidoreductase activity"/>
    <property type="evidence" value="ECO:0007669"/>
    <property type="project" value="UniProtKB-KW"/>
</dbReference>
<keyword evidence="2" id="KW-0963">Cytoplasm</keyword>
<organism evidence="5 6">
    <name type="scientific">Clostridium isatidis</name>
    <dbReference type="NCBI Taxonomy" id="182773"/>
    <lineage>
        <taxon>Bacteria</taxon>
        <taxon>Bacillati</taxon>
        <taxon>Bacillota</taxon>
        <taxon>Clostridia</taxon>
        <taxon>Eubacteriales</taxon>
        <taxon>Clostridiaceae</taxon>
        <taxon>Clostridium</taxon>
    </lineage>
</organism>
<dbReference type="SUPFAM" id="SSF55469">
    <property type="entry name" value="FMN-dependent nitroreductase-like"/>
    <property type="match status" value="1"/>
</dbReference>
<comment type="subcellular location">
    <subcellularLocation>
        <location evidence="1">Cytoplasm</location>
    </subcellularLocation>
</comment>
<dbReference type="Proteomes" id="UP000264883">
    <property type="component" value="Chromosome"/>
</dbReference>
<reference evidence="5 6" key="1">
    <citation type="submission" date="2016-08" db="EMBL/GenBank/DDBJ databases">
        <title>Complete Genome Sequence Of The Indigo Reducing Clostridium isatidis DSM15098.</title>
        <authorList>
            <person name="Little G.T."/>
            <person name="Minton N.P."/>
        </authorList>
    </citation>
    <scope>NUCLEOTIDE SEQUENCE [LARGE SCALE GENOMIC DNA]</scope>
    <source>
        <strain evidence="5 6">DSM 15098</strain>
    </source>
</reference>
<sequence>MSKDFFTAVEERRSIYSIGKNVDLAEDNIRGIVEHAIIHAPTAFNSQSGRVLLLLGKSHDKLWDITMEALRKVVPAENFSSTEAKINSFKAGYGTVVFFEDQNVIKTLQGKFELYKNNFPIWSEQATGILQYLVWTGFSVEGIGASLQHYTELIEEEVKKQFDIPTNWKMTAQMPFGSIEAAAGEKDYMDLSNRLLIKK</sequence>
<gene>
    <name evidence="5" type="ORF">BEN51_01620</name>
</gene>
<dbReference type="Pfam" id="PF00881">
    <property type="entry name" value="Nitroreductase"/>
    <property type="match status" value="1"/>
</dbReference>
<dbReference type="InterPro" id="IPR000415">
    <property type="entry name" value="Nitroreductase-like"/>
</dbReference>
<dbReference type="FunFam" id="3.40.109.10:FF:000001">
    <property type="entry name" value="Nitroreductase family"/>
    <property type="match status" value="1"/>
</dbReference>
<dbReference type="InterPro" id="IPR029479">
    <property type="entry name" value="Nitroreductase"/>
</dbReference>
<dbReference type="InterPro" id="IPR033877">
    <property type="entry name" value="Frm2/Hbn1"/>
</dbReference>
<evidence type="ECO:0000256" key="2">
    <source>
        <dbReference type="ARBA" id="ARBA00022490"/>
    </source>
</evidence>
<dbReference type="AlphaFoldDB" id="A0A343J9M6"/>
<dbReference type="GO" id="GO:0005737">
    <property type="term" value="C:cytoplasm"/>
    <property type="evidence" value="ECO:0007669"/>
    <property type="project" value="UniProtKB-SubCell"/>
</dbReference>
<keyword evidence="6" id="KW-1185">Reference proteome</keyword>
<dbReference type="PANTHER" id="PTHR43035">
    <property type="entry name" value="FATTY ACID REPRESSION MUTANT PROTEIN 2-RELATED"/>
    <property type="match status" value="1"/>
</dbReference>
<dbReference type="RefSeq" id="WP_119864363.1">
    <property type="nucleotide sequence ID" value="NZ_CP016786.1"/>
</dbReference>
<evidence type="ECO:0000313" key="6">
    <source>
        <dbReference type="Proteomes" id="UP000264883"/>
    </source>
</evidence>
<dbReference type="GO" id="GO:0034599">
    <property type="term" value="P:cellular response to oxidative stress"/>
    <property type="evidence" value="ECO:0007669"/>
    <property type="project" value="InterPro"/>
</dbReference>
<dbReference type="EMBL" id="CP016786">
    <property type="protein sequence ID" value="ASW42234.1"/>
    <property type="molecule type" value="Genomic_DNA"/>
</dbReference>
<evidence type="ECO:0000259" key="4">
    <source>
        <dbReference type="Pfam" id="PF00881"/>
    </source>
</evidence>
<protein>
    <submittedName>
        <fullName evidence="5">Nitroreductase</fullName>
    </submittedName>
</protein>
<dbReference type="PANTHER" id="PTHR43035:SF1">
    <property type="entry name" value="FATTY ACID REPRESSION MUTANT PROTEIN 2-RELATED"/>
    <property type="match status" value="1"/>
</dbReference>